<dbReference type="EnsemblPlants" id="MELO3C034659.2.1">
    <property type="protein sequence ID" value="MELO3C034659.2.1"/>
    <property type="gene ID" value="MELO3C034659.2"/>
</dbReference>
<proteinExistence type="predicted"/>
<organism evidence="2">
    <name type="scientific">Cucumis melo</name>
    <name type="common">Muskmelon</name>
    <dbReference type="NCBI Taxonomy" id="3656"/>
    <lineage>
        <taxon>Eukaryota</taxon>
        <taxon>Viridiplantae</taxon>
        <taxon>Streptophyta</taxon>
        <taxon>Embryophyta</taxon>
        <taxon>Tracheophyta</taxon>
        <taxon>Spermatophyta</taxon>
        <taxon>Magnoliopsida</taxon>
        <taxon>eudicotyledons</taxon>
        <taxon>Gunneridae</taxon>
        <taxon>Pentapetalae</taxon>
        <taxon>rosids</taxon>
        <taxon>fabids</taxon>
        <taxon>Cucurbitales</taxon>
        <taxon>Cucurbitaceae</taxon>
        <taxon>Benincaseae</taxon>
        <taxon>Cucumis</taxon>
    </lineage>
</organism>
<evidence type="ECO:0000256" key="1">
    <source>
        <dbReference type="SAM" id="SignalP"/>
    </source>
</evidence>
<name>A0A9I9EJM6_CUCME</name>
<reference evidence="2" key="1">
    <citation type="submission" date="2023-03" db="UniProtKB">
        <authorList>
            <consortium name="EnsemblPlants"/>
        </authorList>
    </citation>
    <scope>IDENTIFICATION</scope>
</reference>
<feature type="chain" id="PRO_5039941838" description="Secreted protein" evidence="1">
    <location>
        <begin position="19"/>
        <end position="71"/>
    </location>
</feature>
<dbReference type="AlphaFoldDB" id="A0A9I9EJM6"/>
<evidence type="ECO:0000313" key="2">
    <source>
        <dbReference type="EnsemblPlants" id="MELO3C034659.2.1"/>
    </source>
</evidence>
<protein>
    <recommendedName>
        <fullName evidence="3">Secreted protein</fullName>
    </recommendedName>
</protein>
<feature type="signal peptide" evidence="1">
    <location>
        <begin position="1"/>
        <end position="18"/>
    </location>
</feature>
<dbReference type="Gramene" id="MELO3C034659.2.1">
    <property type="protein sequence ID" value="MELO3C034659.2.1"/>
    <property type="gene ID" value="MELO3C034659.2"/>
</dbReference>
<accession>A0A9I9EJM6</accession>
<evidence type="ECO:0008006" key="3">
    <source>
        <dbReference type="Google" id="ProtNLM"/>
    </source>
</evidence>
<keyword evidence="1" id="KW-0732">Signal</keyword>
<sequence>MNKIIAKICILFISKALFCGIRRRLHFLVVATSSITPHGSDDLLLKNESRPEKASWRLRSQGTTTMNLCKI</sequence>